<reference evidence="2" key="1">
    <citation type="journal article" date="2019" name="Int. J. Syst. Evol. Microbiol.">
        <title>The Global Catalogue of Microorganisms (GCM) 10K type strain sequencing project: providing services to taxonomists for standard genome sequencing and annotation.</title>
        <authorList>
            <consortium name="The Broad Institute Genomics Platform"/>
            <consortium name="The Broad Institute Genome Sequencing Center for Infectious Disease"/>
            <person name="Wu L."/>
            <person name="Ma J."/>
        </authorList>
    </citation>
    <scope>NUCLEOTIDE SEQUENCE [LARGE SCALE GENOMIC DNA]</scope>
    <source>
        <strain evidence="2">TBRC 1276</strain>
    </source>
</reference>
<sequence length="78" mass="8615">MICPRCRADDVLAVLRRPHTWTDASGGQVRGVREIVLCARCDAGDPLVSFFAVHGTATKETAAELAGHLRRWIDRTQL</sequence>
<dbReference type="InterPro" id="IPR046267">
    <property type="entry name" value="DUF6300"/>
</dbReference>
<gene>
    <name evidence="1" type="ORF">ACFOY2_06555</name>
</gene>
<keyword evidence="2" id="KW-1185">Reference proteome</keyword>
<protein>
    <submittedName>
        <fullName evidence="1">DUF6300 family protein</fullName>
    </submittedName>
</protein>
<organism evidence="1 2">
    <name type="scientific">Nonomuraea purpurea</name>
    <dbReference type="NCBI Taxonomy" id="1849276"/>
    <lineage>
        <taxon>Bacteria</taxon>
        <taxon>Bacillati</taxon>
        <taxon>Actinomycetota</taxon>
        <taxon>Actinomycetes</taxon>
        <taxon>Streptosporangiales</taxon>
        <taxon>Streptosporangiaceae</taxon>
        <taxon>Nonomuraea</taxon>
    </lineage>
</organism>
<proteinExistence type="predicted"/>
<name>A0ABV8FYN3_9ACTN</name>
<evidence type="ECO:0000313" key="1">
    <source>
        <dbReference type="EMBL" id="MFC4006872.1"/>
    </source>
</evidence>
<dbReference type="EMBL" id="JBHSBI010000003">
    <property type="protein sequence ID" value="MFC4006872.1"/>
    <property type="molecule type" value="Genomic_DNA"/>
</dbReference>
<dbReference type="RefSeq" id="WP_379527021.1">
    <property type="nucleotide sequence ID" value="NZ_JBHSBI010000003.1"/>
</dbReference>
<evidence type="ECO:0000313" key="2">
    <source>
        <dbReference type="Proteomes" id="UP001595851"/>
    </source>
</evidence>
<dbReference type="Pfam" id="PF19817">
    <property type="entry name" value="DUF6300"/>
    <property type="match status" value="1"/>
</dbReference>
<comment type="caution">
    <text evidence="1">The sequence shown here is derived from an EMBL/GenBank/DDBJ whole genome shotgun (WGS) entry which is preliminary data.</text>
</comment>
<accession>A0ABV8FYN3</accession>
<dbReference type="Proteomes" id="UP001595851">
    <property type="component" value="Unassembled WGS sequence"/>
</dbReference>